<comment type="caution">
    <text evidence="14">The sequence shown here is derived from an EMBL/GenBank/DDBJ whole genome shotgun (WGS) entry which is preliminary data.</text>
</comment>
<keyword evidence="11" id="KW-0732">Signal</keyword>
<evidence type="ECO:0000259" key="12">
    <source>
        <dbReference type="Pfam" id="PF00593"/>
    </source>
</evidence>
<feature type="region of interest" description="Disordered" evidence="10">
    <location>
        <begin position="325"/>
        <end position="346"/>
    </location>
</feature>
<accession>A0ABW6C2R0</accession>
<gene>
    <name evidence="14" type="ORF">ACFS7Z_21440</name>
</gene>
<evidence type="ECO:0000256" key="9">
    <source>
        <dbReference type="RuleBase" id="RU003357"/>
    </source>
</evidence>
<keyword evidence="6 8" id="KW-0472">Membrane</keyword>
<keyword evidence="5 9" id="KW-0798">TonB box</keyword>
<evidence type="ECO:0000256" key="10">
    <source>
        <dbReference type="SAM" id="MobiDB-lite"/>
    </source>
</evidence>
<dbReference type="RefSeq" id="WP_377489333.1">
    <property type="nucleotide sequence ID" value="NZ_JBHUOX010000021.1"/>
</dbReference>
<comment type="subcellular location">
    <subcellularLocation>
        <location evidence="1 8">Cell outer membrane</location>
        <topology evidence="1 8">Multi-pass membrane protein</topology>
    </subcellularLocation>
</comment>
<evidence type="ECO:0000256" key="3">
    <source>
        <dbReference type="ARBA" id="ARBA00022452"/>
    </source>
</evidence>
<evidence type="ECO:0000256" key="7">
    <source>
        <dbReference type="ARBA" id="ARBA00023237"/>
    </source>
</evidence>
<dbReference type="SUPFAM" id="SSF49464">
    <property type="entry name" value="Carboxypeptidase regulatory domain-like"/>
    <property type="match status" value="1"/>
</dbReference>
<keyword evidence="15" id="KW-1185">Reference proteome</keyword>
<dbReference type="SUPFAM" id="SSF56935">
    <property type="entry name" value="Porins"/>
    <property type="match status" value="1"/>
</dbReference>
<organism evidence="14 15">
    <name type="scientific">Pontibacter toksunensis</name>
    <dbReference type="NCBI Taxonomy" id="1332631"/>
    <lineage>
        <taxon>Bacteria</taxon>
        <taxon>Pseudomonadati</taxon>
        <taxon>Bacteroidota</taxon>
        <taxon>Cytophagia</taxon>
        <taxon>Cytophagales</taxon>
        <taxon>Hymenobacteraceae</taxon>
        <taxon>Pontibacter</taxon>
    </lineage>
</organism>
<evidence type="ECO:0000256" key="8">
    <source>
        <dbReference type="PROSITE-ProRule" id="PRU01360"/>
    </source>
</evidence>
<dbReference type="InterPro" id="IPR037066">
    <property type="entry name" value="Plug_dom_sf"/>
</dbReference>
<dbReference type="InterPro" id="IPR012910">
    <property type="entry name" value="Plug_dom"/>
</dbReference>
<sequence>MMKPFRKFPLLVPVVLCAGMQFPAQAQALTAMSRSLPDLGLASKKLGDNLYLGQPAAQGESTLMLAVKSALKSEKAVAITVSGRVTGEDGTGLPGVSVALKGTSAGTITDVNGSYSLTVPDGQENGTLVFSYIGYNAQEVPINNRSTINVQLAPDVTALEEVVVIGYQTIQKKDLTGAASVVSPEAANRVTAATVTESIQGLAPGVTVRNSGRPGAGAAVDIRGVASFTNTNPLYVIDGMIADATPTINPNDIESIQILKDASAAAIYGSRAGNGVIIITTKQGKAGPAKVGVSIKHGVQQLPRLWDVMNSEEFAATQRLQYENSGATPPASVSLTPPPATGPNSVRHWTETDTDWQDEATQLGTLADYNVTLSGGSEAGNYLLSGSYFTNEGVVIGNSFDRASLRLNTQGTKGRVTFGENLVLTHSWEERPLLVNPFYDMPQLLPVIPVRDPALVSLPDNPGGWGLGDQTAAPVYAWNYIAMTELFNTTHRFTRAVGNAYADVKLLDWLSYRFNAGLDAGFDFHQNVRTPGNWVLAQPFEPSHVYQNRQNFHSLLFENTLNFNKEFGRHSINGVIGYTQQWNKREVMEARRNELVSYGGETFTTISSAIGDQSSEGGIPVDYRINGTLGRLNYTFDDKYLLTLTGRYDQDSRFASEYRNGFFPSVALGWRISEEDFLNVDWLSDLKLRASYGQLGIVTVGSWDNIGVINLNPRVVFGSNNDIIAVGSYQARLVNPDLRWETRTSQNYGFDAAFLNNKLLVTAEYYHSLSEDVLVALEIPFYTGNLGGAPFVNAASISNRGFEFSATYRSFENAFKWDASANFTTIKNRVEDVGNQGEGINYIVAGNTRSQIGRGVGEWYVIRTDGIFQSEEEVLNHTDSDGNVIQPFSKPGDIRFVDLNDDGQINDRDRDFVGSPWPTLQTGAQFNASYGGFTFNLQLVGVFGQTVYNDVRRILDSYVNTNFRSDISPWTPTNTNTSDPRLARNTEQGVILNNRGDSDRWLEDASYVRVRNLEIGYNLPATLLSRIHTNNARVFISGQNLLTFTGYSGLDPDVTGTSLLERGLDAGNWPASRVYSLGLNFEF</sequence>
<feature type="compositionally biased region" description="Polar residues" evidence="10">
    <location>
        <begin position="325"/>
        <end position="335"/>
    </location>
</feature>
<keyword evidence="4 8" id="KW-0812">Transmembrane</keyword>
<dbReference type="InterPro" id="IPR000531">
    <property type="entry name" value="Beta-barrel_TonB"/>
</dbReference>
<proteinExistence type="inferred from homology"/>
<evidence type="ECO:0000256" key="6">
    <source>
        <dbReference type="ARBA" id="ARBA00023136"/>
    </source>
</evidence>
<dbReference type="InterPro" id="IPR023997">
    <property type="entry name" value="TonB-dep_OMP_SusC/RagA_CS"/>
</dbReference>
<evidence type="ECO:0000313" key="15">
    <source>
        <dbReference type="Proteomes" id="UP001597641"/>
    </source>
</evidence>
<reference evidence="15" key="1">
    <citation type="journal article" date="2019" name="Int. J. Syst. Evol. Microbiol.">
        <title>The Global Catalogue of Microorganisms (GCM) 10K type strain sequencing project: providing services to taxonomists for standard genome sequencing and annotation.</title>
        <authorList>
            <consortium name="The Broad Institute Genomics Platform"/>
            <consortium name="The Broad Institute Genome Sequencing Center for Infectious Disease"/>
            <person name="Wu L."/>
            <person name="Ma J."/>
        </authorList>
    </citation>
    <scope>NUCLEOTIDE SEQUENCE [LARGE SCALE GENOMIC DNA]</scope>
    <source>
        <strain evidence="15">KCTC 23984</strain>
    </source>
</reference>
<comment type="similarity">
    <text evidence="8 9">Belongs to the TonB-dependent receptor family.</text>
</comment>
<evidence type="ECO:0000313" key="14">
    <source>
        <dbReference type="EMBL" id="MFD3002944.1"/>
    </source>
</evidence>
<evidence type="ECO:0000256" key="11">
    <source>
        <dbReference type="SAM" id="SignalP"/>
    </source>
</evidence>
<dbReference type="NCBIfam" id="TIGR04057">
    <property type="entry name" value="SusC_RagA_signa"/>
    <property type="match status" value="1"/>
</dbReference>
<dbReference type="InterPro" id="IPR008969">
    <property type="entry name" value="CarboxyPept-like_regulatory"/>
</dbReference>
<protein>
    <submittedName>
        <fullName evidence="14">SusC/RagA family TonB-linked outer membrane protein</fullName>
    </submittedName>
</protein>
<name>A0ABW6C2R0_9BACT</name>
<dbReference type="Proteomes" id="UP001597641">
    <property type="component" value="Unassembled WGS sequence"/>
</dbReference>
<dbReference type="Pfam" id="PF00593">
    <property type="entry name" value="TonB_dep_Rec_b-barrel"/>
    <property type="match status" value="1"/>
</dbReference>
<dbReference type="InterPro" id="IPR039426">
    <property type="entry name" value="TonB-dep_rcpt-like"/>
</dbReference>
<feature type="chain" id="PRO_5046048135" evidence="11">
    <location>
        <begin position="27"/>
        <end position="1083"/>
    </location>
</feature>
<dbReference type="Gene3D" id="2.170.130.10">
    <property type="entry name" value="TonB-dependent receptor, plug domain"/>
    <property type="match status" value="1"/>
</dbReference>
<evidence type="ECO:0000259" key="13">
    <source>
        <dbReference type="Pfam" id="PF07715"/>
    </source>
</evidence>
<feature type="signal peptide" evidence="11">
    <location>
        <begin position="1"/>
        <end position="26"/>
    </location>
</feature>
<feature type="domain" description="TonB-dependent receptor-like beta-barrel" evidence="12">
    <location>
        <begin position="487"/>
        <end position="1041"/>
    </location>
</feature>
<dbReference type="PROSITE" id="PS52016">
    <property type="entry name" value="TONB_DEPENDENT_REC_3"/>
    <property type="match status" value="1"/>
</dbReference>
<dbReference type="Gene3D" id="2.60.40.1120">
    <property type="entry name" value="Carboxypeptidase-like, regulatory domain"/>
    <property type="match status" value="1"/>
</dbReference>
<dbReference type="Pfam" id="PF13715">
    <property type="entry name" value="CarbopepD_reg_2"/>
    <property type="match status" value="1"/>
</dbReference>
<dbReference type="NCBIfam" id="TIGR04056">
    <property type="entry name" value="OMP_RagA_SusC"/>
    <property type="match status" value="1"/>
</dbReference>
<keyword evidence="2 8" id="KW-0813">Transport</keyword>
<dbReference type="Gene3D" id="2.40.170.20">
    <property type="entry name" value="TonB-dependent receptor, beta-barrel domain"/>
    <property type="match status" value="1"/>
</dbReference>
<dbReference type="InterPro" id="IPR023996">
    <property type="entry name" value="TonB-dep_OMP_SusC/RagA"/>
</dbReference>
<evidence type="ECO:0000256" key="2">
    <source>
        <dbReference type="ARBA" id="ARBA00022448"/>
    </source>
</evidence>
<evidence type="ECO:0000256" key="4">
    <source>
        <dbReference type="ARBA" id="ARBA00022692"/>
    </source>
</evidence>
<feature type="domain" description="TonB-dependent receptor plug" evidence="13">
    <location>
        <begin position="172"/>
        <end position="276"/>
    </location>
</feature>
<dbReference type="EMBL" id="JBHUOX010000021">
    <property type="protein sequence ID" value="MFD3002944.1"/>
    <property type="molecule type" value="Genomic_DNA"/>
</dbReference>
<dbReference type="InterPro" id="IPR036942">
    <property type="entry name" value="Beta-barrel_TonB_sf"/>
</dbReference>
<evidence type="ECO:0000256" key="1">
    <source>
        <dbReference type="ARBA" id="ARBA00004571"/>
    </source>
</evidence>
<keyword evidence="7 8" id="KW-0998">Cell outer membrane</keyword>
<keyword evidence="3 8" id="KW-1134">Transmembrane beta strand</keyword>
<evidence type="ECO:0000256" key="5">
    <source>
        <dbReference type="ARBA" id="ARBA00023077"/>
    </source>
</evidence>
<dbReference type="Pfam" id="PF07715">
    <property type="entry name" value="Plug"/>
    <property type="match status" value="1"/>
</dbReference>